<comment type="caution">
    <text evidence="2">The sequence shown here is derived from an EMBL/GenBank/DDBJ whole genome shotgun (WGS) entry which is preliminary data.</text>
</comment>
<feature type="compositionally biased region" description="Low complexity" evidence="1">
    <location>
        <begin position="285"/>
        <end position="298"/>
    </location>
</feature>
<keyword evidence="3" id="KW-1185">Reference proteome</keyword>
<sequence>MDSRPMMTLEGQRSSALQEAPKMTFSVELSMADSTVDGNLTLKDTTDSLLSVIDDQTPLELKNKSSLEKINQIVPVLMSKDGPCLRISNLLTKEKTKKCIKHKTNSAQISSPKHDMNGFFHESDLQLYSEAGVSCFLTSSDSSVTNDLDVHPSNISSTSPFSCLTVRSISDPAHYFASSPLGPPHLEHPHSAHLPVSKGTDLPRIIKHKPSSITFADYDSFLGLIQNAQAIESSDACESSSEDEGRGDEVFPECKEFLPGSRRNRGGLEKQKVKGTCGQASGEESSSTNLPPTSTSSYEAEEESSSTRVRMQ</sequence>
<feature type="region of interest" description="Disordered" evidence="1">
    <location>
        <begin position="235"/>
        <end position="312"/>
    </location>
</feature>
<evidence type="ECO:0000256" key="1">
    <source>
        <dbReference type="SAM" id="MobiDB-lite"/>
    </source>
</evidence>
<protein>
    <submittedName>
        <fullName evidence="2">Uncharacterized protein</fullName>
    </submittedName>
</protein>
<organism evidence="2 3">
    <name type="scientific">Phoxinus phoxinus</name>
    <name type="common">Eurasian minnow</name>
    <dbReference type="NCBI Taxonomy" id="58324"/>
    <lineage>
        <taxon>Eukaryota</taxon>
        <taxon>Metazoa</taxon>
        <taxon>Chordata</taxon>
        <taxon>Craniata</taxon>
        <taxon>Vertebrata</taxon>
        <taxon>Euteleostomi</taxon>
        <taxon>Actinopterygii</taxon>
        <taxon>Neopterygii</taxon>
        <taxon>Teleostei</taxon>
        <taxon>Ostariophysi</taxon>
        <taxon>Cypriniformes</taxon>
        <taxon>Leuciscidae</taxon>
        <taxon>Phoxininae</taxon>
        <taxon>Phoxinus</taxon>
    </lineage>
</organism>
<feature type="compositionally biased region" description="Basic and acidic residues" evidence="1">
    <location>
        <begin position="243"/>
        <end position="256"/>
    </location>
</feature>
<reference evidence="2 3" key="1">
    <citation type="submission" date="2024-02" db="EMBL/GenBank/DDBJ databases">
        <title>Chromosome-level genome assembly of the Eurasian Minnow (Phoxinus phoxinus).</title>
        <authorList>
            <person name="Oriowo T.O."/>
            <person name="Martin S."/>
            <person name="Stange M."/>
            <person name="Chrysostomakis Y."/>
            <person name="Brown T."/>
            <person name="Winkler S."/>
            <person name="Kukowka S."/>
            <person name="Myers E.W."/>
            <person name="Bohne A."/>
        </authorList>
    </citation>
    <scope>NUCLEOTIDE SEQUENCE [LARGE SCALE GENOMIC DNA]</scope>
    <source>
        <strain evidence="2">ZFMK-TIS-60720</strain>
        <tissue evidence="2">Whole Organism</tissue>
    </source>
</reference>
<dbReference type="Proteomes" id="UP001364617">
    <property type="component" value="Unassembled WGS sequence"/>
</dbReference>
<dbReference type="EMBL" id="JAYKXH010000004">
    <property type="protein sequence ID" value="KAK7172007.1"/>
    <property type="molecule type" value="Genomic_DNA"/>
</dbReference>
<evidence type="ECO:0000313" key="3">
    <source>
        <dbReference type="Proteomes" id="UP001364617"/>
    </source>
</evidence>
<dbReference type="AlphaFoldDB" id="A0AAN9DF26"/>
<proteinExistence type="predicted"/>
<evidence type="ECO:0000313" key="2">
    <source>
        <dbReference type="EMBL" id="KAK7172007.1"/>
    </source>
</evidence>
<name>A0AAN9DF26_9TELE</name>
<accession>A0AAN9DF26</accession>
<gene>
    <name evidence="2" type="ORF">R3I93_004334</name>
</gene>